<dbReference type="RefSeq" id="WP_077589792.1">
    <property type="nucleotide sequence ID" value="NZ_CP019640.1"/>
</dbReference>
<reference evidence="1 2" key="1">
    <citation type="submission" date="2017-02" db="EMBL/GenBank/DDBJ databases">
        <title>The complete genomic sequence of a novel cold adapted crude oil-degrading bacterium Planococcus qaidamina Y42.</title>
        <authorList>
            <person name="Yang R."/>
        </authorList>
    </citation>
    <scope>NUCLEOTIDE SEQUENCE [LARGE SCALE GENOMIC DNA]</scope>
    <source>
        <strain evidence="1 2">Y42</strain>
    </source>
</reference>
<dbReference type="KEGG" id="pmar:B0X71_12870"/>
<evidence type="ECO:0000313" key="2">
    <source>
        <dbReference type="Proteomes" id="UP000188184"/>
    </source>
</evidence>
<dbReference type="Gene3D" id="3.40.50.1820">
    <property type="entry name" value="alpha/beta hydrolase"/>
    <property type="match status" value="1"/>
</dbReference>
<proteinExistence type="predicted"/>
<organism evidence="1 2">
    <name type="scientific">Planococcus lenghuensis</name>
    <dbReference type="NCBI Taxonomy" id="2213202"/>
    <lineage>
        <taxon>Bacteria</taxon>
        <taxon>Bacillati</taxon>
        <taxon>Bacillota</taxon>
        <taxon>Bacilli</taxon>
        <taxon>Bacillales</taxon>
        <taxon>Caryophanaceae</taxon>
        <taxon>Planococcus</taxon>
    </lineage>
</organism>
<accession>A0A1Q2L0J7</accession>
<dbReference type="InterPro" id="IPR000801">
    <property type="entry name" value="Esterase-like"/>
</dbReference>
<dbReference type="EMBL" id="CP019640">
    <property type="protein sequence ID" value="AQQ53894.1"/>
    <property type="molecule type" value="Genomic_DNA"/>
</dbReference>
<dbReference type="OrthoDB" id="9803578at2"/>
<dbReference type="InterPro" id="IPR050583">
    <property type="entry name" value="Mycobacterial_A85_antigen"/>
</dbReference>
<evidence type="ECO:0008006" key="3">
    <source>
        <dbReference type="Google" id="ProtNLM"/>
    </source>
</evidence>
<gene>
    <name evidence="1" type="ORF">B0X71_12870</name>
</gene>
<dbReference type="AlphaFoldDB" id="A0A1Q2L0J7"/>
<dbReference type="PANTHER" id="PTHR48098:SF3">
    <property type="entry name" value="IRON(III) ENTEROBACTIN ESTERASE"/>
    <property type="match status" value="1"/>
</dbReference>
<dbReference type="SUPFAM" id="SSF53474">
    <property type="entry name" value="alpha/beta-Hydrolases"/>
    <property type="match status" value="1"/>
</dbReference>
<dbReference type="Pfam" id="PF00756">
    <property type="entry name" value="Esterase"/>
    <property type="match status" value="1"/>
</dbReference>
<protein>
    <recommendedName>
        <fullName evidence="3">Esterase family protein</fullName>
    </recommendedName>
</protein>
<dbReference type="InterPro" id="IPR029058">
    <property type="entry name" value="AB_hydrolase_fold"/>
</dbReference>
<dbReference type="PANTHER" id="PTHR48098">
    <property type="entry name" value="ENTEROCHELIN ESTERASE-RELATED"/>
    <property type="match status" value="1"/>
</dbReference>
<sequence>MERGVIQEVALYSNELQEEMELLIYVPANYSPLYKYTVIIMSDGRDYFQMGRVSRTADALLETNEIENVILVGIPYKSVKDRWEKYHPDGSQHAAYVRFLAHEVVPYLDREYPTYQIGNGRALMGDSLAATVSLLTAIKYPNSFGRVIMHSPMVDETVLEKVKSFTEPHAFSIYHVIGEEETEVPTTQGGRENFLEPNRTLHQLLEQKGFSSFYEEFAGGHTWKYWQRDMERALRLNFGQ</sequence>
<keyword evidence="2" id="KW-1185">Reference proteome</keyword>
<dbReference type="Proteomes" id="UP000188184">
    <property type="component" value="Chromosome"/>
</dbReference>
<evidence type="ECO:0000313" key="1">
    <source>
        <dbReference type="EMBL" id="AQQ53894.1"/>
    </source>
</evidence>
<name>A0A1Q2L0J7_9BACL</name>